<accession>A0AAD7VJA2</accession>
<dbReference type="AlphaFoldDB" id="A0AAD7VJA2"/>
<dbReference type="EMBL" id="JARAOO010000003">
    <property type="protein sequence ID" value="KAJ7977991.1"/>
    <property type="molecule type" value="Genomic_DNA"/>
</dbReference>
<gene>
    <name evidence="1" type="ORF">O6P43_007531</name>
</gene>
<keyword evidence="2" id="KW-1185">Reference proteome</keyword>
<sequence length="77" mass="8785">MARASDYGAFMEKLLLQPISSPHPHGLPLNSLTFAIKDINIFWESYGREPLLLVKLSWTNWHTGSSFRIILVFALLN</sequence>
<name>A0AAD7VJA2_QUISA</name>
<dbReference type="KEGG" id="qsa:O6P43_007531"/>
<protein>
    <submittedName>
        <fullName evidence="1">Amidase</fullName>
    </submittedName>
</protein>
<dbReference type="Proteomes" id="UP001163823">
    <property type="component" value="Chromosome 3"/>
</dbReference>
<comment type="caution">
    <text evidence="1">The sequence shown here is derived from an EMBL/GenBank/DDBJ whole genome shotgun (WGS) entry which is preliminary data.</text>
</comment>
<organism evidence="1 2">
    <name type="scientific">Quillaja saponaria</name>
    <name type="common">Soap bark tree</name>
    <dbReference type="NCBI Taxonomy" id="32244"/>
    <lineage>
        <taxon>Eukaryota</taxon>
        <taxon>Viridiplantae</taxon>
        <taxon>Streptophyta</taxon>
        <taxon>Embryophyta</taxon>
        <taxon>Tracheophyta</taxon>
        <taxon>Spermatophyta</taxon>
        <taxon>Magnoliopsida</taxon>
        <taxon>eudicotyledons</taxon>
        <taxon>Gunneridae</taxon>
        <taxon>Pentapetalae</taxon>
        <taxon>rosids</taxon>
        <taxon>fabids</taxon>
        <taxon>Fabales</taxon>
        <taxon>Quillajaceae</taxon>
        <taxon>Quillaja</taxon>
    </lineage>
</organism>
<reference evidence="1" key="1">
    <citation type="journal article" date="2023" name="Science">
        <title>Elucidation of the pathway for biosynthesis of saponin adjuvants from the soapbark tree.</title>
        <authorList>
            <person name="Reed J."/>
            <person name="Orme A."/>
            <person name="El-Demerdash A."/>
            <person name="Owen C."/>
            <person name="Martin L.B.B."/>
            <person name="Misra R.C."/>
            <person name="Kikuchi S."/>
            <person name="Rejzek M."/>
            <person name="Martin A.C."/>
            <person name="Harkess A."/>
            <person name="Leebens-Mack J."/>
            <person name="Louveau T."/>
            <person name="Stephenson M.J."/>
            <person name="Osbourn A."/>
        </authorList>
    </citation>
    <scope>NUCLEOTIDE SEQUENCE</scope>
    <source>
        <strain evidence="1">S10</strain>
    </source>
</reference>
<proteinExistence type="predicted"/>
<evidence type="ECO:0000313" key="2">
    <source>
        <dbReference type="Proteomes" id="UP001163823"/>
    </source>
</evidence>
<evidence type="ECO:0000313" key="1">
    <source>
        <dbReference type="EMBL" id="KAJ7977991.1"/>
    </source>
</evidence>